<organism evidence="2">
    <name type="scientific">Siphoviridae sp. ctDcW16</name>
    <dbReference type="NCBI Taxonomy" id="2826199"/>
    <lineage>
        <taxon>Viruses</taxon>
        <taxon>Duplodnaviria</taxon>
        <taxon>Heunggongvirae</taxon>
        <taxon>Uroviricota</taxon>
        <taxon>Caudoviricetes</taxon>
    </lineage>
</organism>
<sequence>MKKLFYILHGLLLLTICMALNGCMKDAYKGLDSEEEKEKPEPEPSIPDNKEDDLPDFSVPKTFDWNEVYIKIPITVGTDIDNIQVYFPPLKYNKKFAYSYTFDDCTVMAYSRGFCFINKKWMDYHRFYHVSQEHTTGSYPEKTLGYTDGCGVEHRFSIGVSIWPDASNRNIDNFMSPTTHKPDKYYPYLVWNDLVPILEFGNEIYFHDVNTDGDDSVDGILKGMKKCQEITESALGRKMKVLARPSGKNNYVVAARALDDVVFVAAESNTDMGSPFNITFDDEINLKNIAQYRRFVESTPTLAQLWPNISAAATSENFAWLHDFSHGPENLQYVLDLFAKLNDEYGKDGNDCIWFATLDEVYEYNYFRNNCIIEKSISNNILTLKFACPSSDLPNELIFHRDFSIILKGAVPLSTADISIGKNVYGLSLARQNTGDWLINIDCNKSLLDKSERYTSIYEKERSVSAKEDALYFVNQLNDNLKKTFKSRFE</sequence>
<evidence type="ECO:0000313" key="2">
    <source>
        <dbReference type="EMBL" id="DAD85430.1"/>
    </source>
</evidence>
<name>A0A8S5MSZ3_9CAUD</name>
<evidence type="ECO:0000256" key="1">
    <source>
        <dbReference type="SAM" id="MobiDB-lite"/>
    </source>
</evidence>
<feature type="region of interest" description="Disordered" evidence="1">
    <location>
        <begin position="32"/>
        <end position="55"/>
    </location>
</feature>
<dbReference type="InterPro" id="IPR011330">
    <property type="entry name" value="Glyco_hydro/deAcase_b/a-brl"/>
</dbReference>
<protein>
    <submittedName>
        <fullName evidence="2">Polysaccharide deacetylase</fullName>
    </submittedName>
</protein>
<dbReference type="InterPro" id="IPR032762">
    <property type="entry name" value="Polysacc_deac_3"/>
</dbReference>
<reference evidence="2" key="1">
    <citation type="journal article" date="2021" name="Proc. Natl. Acad. Sci. U.S.A.">
        <title>A Catalog of Tens of Thousands of Viruses from Human Metagenomes Reveals Hidden Associations with Chronic Diseases.</title>
        <authorList>
            <person name="Tisza M.J."/>
            <person name="Buck C.B."/>
        </authorList>
    </citation>
    <scope>NUCLEOTIDE SEQUENCE</scope>
    <source>
        <strain evidence="2">CtDcW16</strain>
    </source>
</reference>
<dbReference type="GO" id="GO:0005975">
    <property type="term" value="P:carbohydrate metabolic process"/>
    <property type="evidence" value="ECO:0007669"/>
    <property type="project" value="InterPro"/>
</dbReference>
<dbReference type="SUPFAM" id="SSF88713">
    <property type="entry name" value="Glycoside hydrolase/deacetylase"/>
    <property type="match status" value="1"/>
</dbReference>
<dbReference type="Pfam" id="PF15421">
    <property type="entry name" value="Polysacc_deac_3"/>
    <property type="match status" value="1"/>
</dbReference>
<accession>A0A8S5MSZ3</accession>
<feature type="compositionally biased region" description="Basic and acidic residues" evidence="1">
    <location>
        <begin position="32"/>
        <end position="42"/>
    </location>
</feature>
<dbReference type="EMBL" id="BK014983">
    <property type="protein sequence ID" value="DAD85430.1"/>
    <property type="molecule type" value="Genomic_DNA"/>
</dbReference>
<proteinExistence type="predicted"/>